<reference evidence="1 2" key="1">
    <citation type="submission" date="2024-09" db="EMBL/GenBank/DDBJ databases">
        <title>Rethinking Asexuality: The Enigmatic Case of Functional Sexual Genes in Lepraria (Stereocaulaceae).</title>
        <authorList>
            <person name="Doellman M."/>
            <person name="Sun Y."/>
            <person name="Barcenas-Pena A."/>
            <person name="Lumbsch H.T."/>
            <person name="Grewe F."/>
        </authorList>
    </citation>
    <scope>NUCLEOTIDE SEQUENCE [LARGE SCALE GENOMIC DNA]</scope>
    <source>
        <strain evidence="1 2">Grewe 0041</strain>
    </source>
</reference>
<evidence type="ECO:0000313" key="1">
    <source>
        <dbReference type="EMBL" id="KAL2052493.1"/>
    </source>
</evidence>
<accession>A0ABR4B9H4</accession>
<keyword evidence="2" id="KW-1185">Reference proteome</keyword>
<name>A0ABR4B9H4_9LECA</name>
<sequence>MVNPGLRPRITNFRSSTTIQELKNLQEKTEMILYNNSNDEDNEASGIEQNDPIDEANSASFHQGLIEDLETSVSYLMDMIPTLESNFQYVSKKAQ</sequence>
<protein>
    <submittedName>
        <fullName evidence="1">Uncharacterized protein</fullName>
    </submittedName>
</protein>
<comment type="caution">
    <text evidence="1">The sequence shown here is derived from an EMBL/GenBank/DDBJ whole genome shotgun (WGS) entry which is preliminary data.</text>
</comment>
<dbReference type="Proteomes" id="UP001590951">
    <property type="component" value="Unassembled WGS sequence"/>
</dbReference>
<evidence type="ECO:0000313" key="2">
    <source>
        <dbReference type="Proteomes" id="UP001590951"/>
    </source>
</evidence>
<organism evidence="1 2">
    <name type="scientific">Lepraria finkii</name>
    <dbReference type="NCBI Taxonomy" id="1340010"/>
    <lineage>
        <taxon>Eukaryota</taxon>
        <taxon>Fungi</taxon>
        <taxon>Dikarya</taxon>
        <taxon>Ascomycota</taxon>
        <taxon>Pezizomycotina</taxon>
        <taxon>Lecanoromycetes</taxon>
        <taxon>OSLEUM clade</taxon>
        <taxon>Lecanoromycetidae</taxon>
        <taxon>Lecanorales</taxon>
        <taxon>Lecanorineae</taxon>
        <taxon>Stereocaulaceae</taxon>
        <taxon>Lepraria</taxon>
    </lineage>
</organism>
<dbReference type="EMBL" id="JBHFEH010000027">
    <property type="protein sequence ID" value="KAL2052493.1"/>
    <property type="molecule type" value="Genomic_DNA"/>
</dbReference>
<gene>
    <name evidence="1" type="ORF">ABVK25_007365</name>
</gene>
<proteinExistence type="predicted"/>